<dbReference type="AlphaFoldDB" id="A0A939EQI9"/>
<feature type="compositionally biased region" description="Polar residues" evidence="1">
    <location>
        <begin position="108"/>
        <end position="123"/>
    </location>
</feature>
<reference evidence="4" key="1">
    <citation type="submission" date="2021-03" db="EMBL/GenBank/DDBJ databases">
        <title>Roseibium sp. CAU 1637 isolated from Incheon.</title>
        <authorList>
            <person name="Kim W."/>
        </authorList>
    </citation>
    <scope>NUCLEOTIDE SEQUENCE</scope>
    <source>
        <strain evidence="4">CAU 1637</strain>
    </source>
</reference>
<name>A0A939EQI9_9HYPH</name>
<dbReference type="NCBIfam" id="TIGR02098">
    <property type="entry name" value="MJ0042_CXXC"/>
    <property type="match status" value="1"/>
</dbReference>
<evidence type="ECO:0000313" key="5">
    <source>
        <dbReference type="Proteomes" id="UP000664779"/>
    </source>
</evidence>
<dbReference type="InterPro" id="IPR011723">
    <property type="entry name" value="Znf/thioredoxin_put"/>
</dbReference>
<feature type="region of interest" description="Disordered" evidence="1">
    <location>
        <begin position="31"/>
        <end position="124"/>
    </location>
</feature>
<keyword evidence="2" id="KW-0472">Membrane</keyword>
<proteinExistence type="predicted"/>
<evidence type="ECO:0000313" key="4">
    <source>
        <dbReference type="EMBL" id="MBO0347095.1"/>
    </source>
</evidence>
<feature type="transmembrane region" description="Helical" evidence="2">
    <location>
        <begin position="153"/>
        <end position="172"/>
    </location>
</feature>
<dbReference type="EMBL" id="JAFLNF010000009">
    <property type="protein sequence ID" value="MBO0347095.1"/>
    <property type="molecule type" value="Genomic_DNA"/>
</dbReference>
<dbReference type="RefSeq" id="WP_206943741.1">
    <property type="nucleotide sequence ID" value="NZ_JAFLNF010000009.1"/>
</dbReference>
<feature type="compositionally biased region" description="Basic and acidic residues" evidence="1">
    <location>
        <begin position="56"/>
        <end position="67"/>
    </location>
</feature>
<keyword evidence="2" id="KW-0812">Transmembrane</keyword>
<dbReference type="Pfam" id="PF13717">
    <property type="entry name" value="Zn_ribbon_4"/>
    <property type="match status" value="1"/>
</dbReference>
<keyword evidence="5" id="KW-1185">Reference proteome</keyword>
<feature type="compositionally biased region" description="Acidic residues" evidence="1">
    <location>
        <begin position="46"/>
        <end position="55"/>
    </location>
</feature>
<keyword evidence="2" id="KW-1133">Transmembrane helix</keyword>
<accession>A0A939EQI9</accession>
<sequence>MKIKCPDCGTSYDIKAEALGSEGRSVKCARCSNRWHVSPPKAPEPDASDIDEEEWARDQEAEARAEDVPPAAANPDIKSAAAPAPAAKAATATASPPDPDEDLDENGETSSNKSTDIESQATRTKIKVNPYKHRKDTIGAIINWLLRRNFRRISGVALFGASVVICLFFLLIRDELVKKSPDLASLFETIGLEINLRGLEFRDLRTFKDIADGRPALVIEGTIHNIKAETITVPAVRLSLRDAELQEIYAWTIEPHAKRLNALDEARFRTILTEVPSGVADIQVRFVDRSLAKTSQ</sequence>
<gene>
    <name evidence="4" type="ORF">J0X15_17845</name>
</gene>
<comment type="caution">
    <text evidence="4">The sequence shown here is derived from an EMBL/GenBank/DDBJ whole genome shotgun (WGS) entry which is preliminary data.</text>
</comment>
<organism evidence="4 5">
    <name type="scientific">Roseibium limicola</name>
    <dbReference type="NCBI Taxonomy" id="2816037"/>
    <lineage>
        <taxon>Bacteria</taxon>
        <taxon>Pseudomonadati</taxon>
        <taxon>Pseudomonadota</taxon>
        <taxon>Alphaproteobacteria</taxon>
        <taxon>Hyphomicrobiales</taxon>
        <taxon>Stappiaceae</taxon>
        <taxon>Roseibium</taxon>
    </lineage>
</organism>
<feature type="compositionally biased region" description="Low complexity" evidence="1">
    <location>
        <begin position="78"/>
        <end position="95"/>
    </location>
</feature>
<feature type="domain" description="Zinc finger/thioredoxin putative" evidence="3">
    <location>
        <begin position="1"/>
        <end position="35"/>
    </location>
</feature>
<evidence type="ECO:0000256" key="1">
    <source>
        <dbReference type="SAM" id="MobiDB-lite"/>
    </source>
</evidence>
<evidence type="ECO:0000256" key="2">
    <source>
        <dbReference type="SAM" id="Phobius"/>
    </source>
</evidence>
<dbReference type="Proteomes" id="UP000664779">
    <property type="component" value="Unassembled WGS sequence"/>
</dbReference>
<feature type="compositionally biased region" description="Acidic residues" evidence="1">
    <location>
        <begin position="98"/>
        <end position="107"/>
    </location>
</feature>
<protein>
    <submittedName>
        <fullName evidence="4">Zinc-ribbon domain-containing protein</fullName>
    </submittedName>
</protein>
<evidence type="ECO:0000259" key="3">
    <source>
        <dbReference type="Pfam" id="PF13717"/>
    </source>
</evidence>